<keyword evidence="3" id="KW-1185">Reference proteome</keyword>
<keyword evidence="1" id="KW-0812">Transmembrane</keyword>
<keyword evidence="1" id="KW-1133">Transmembrane helix</keyword>
<sequence>MILLLFHYAYSLIPKEFAPLAKKALESVKYRKLMTEKKINMLQPGSYETEGIKFKLSKTLFGPPAKEIKGHAYENNYLAIVPNKKYNSSKNFTNSAFALDQKMYLLRSIKASDESVAIYNVTEIDVHYIITEIIMYTTNENSKTNKSCATISSSLNFNWDEKENTPVFRTIIPSFSNVKFGLGTKIKASASARLHSRGTSYLQLDMILKIEGSFGAGIRTIAGQNFINDAALYGKDSQIWGQSLKLFGFEFKSGLFAYIDASIVDVSLNTAIDFTFMQGYNFEAYNKIVVCTGFPSPGYTTTGWQSKAEKIDIVNKATQNGPQDTYVTSLSFTPRVDIGIKLGLEMPGSTSSWLKAGIRGEINFNFGADPVMCDFPYLIGKVEPVISLFVGYDGLKILGFEVAPSFEKTWELYKKTIFDRECAFLDVKVSPEFITVKKFKIGQYPLIQIVDFKSKDDYDSIPLYSPMTDEKHYISVWKKNETNFKPIFFDYSSAHDKNYPFYFNSLFYWENKTSYLTDKVDGVKFTNESGLINVEGNTFKAKYSYKNIQKFFDSCLLFDDKGEFAVRVDGVSRYALIYADLKGGFTVAKSNDVEFWDCGTPNEGVEKIGIPSSFLHYGKYCYFFNVKTYDDFGKIKIDVFVTYKHSSNLVYYETIYHSGKGVSKTNLLIKEMNDDVEYIYNLYINDTYVQNKTYSSKYLNSQTIFELFRNIFIERKYKTADSVYVKIKNDEIIGKKRFALIPITEVSLNLDLYYPQNSPFYVSIKTNYFLLKLNLFSRKGFDPGFKPEEIENLTNFAMLLKCPQCFPICKNCETIDEGYYIIKLTLNDTLFLTDEDQCIMIPMCTLRDKLFTEFCIVHFITLNNEGSSQCKNNTVLRKEKMGQFHGTWFKYACITQSSERETWNASYYNKNISGVYKYHTFYITEIRNRDQVLVVFDDWDKKFNNYDILISKEFINYPRNTSHYKRIDTPTLFMTNRCTSVVAQIGNKSIVLGYNFNINKHIYKPVNPTYEEIDFVCFCRNKDDTNCVNSFYHYKDGYYLFESKSAEGITITQSISENHPRGKIKREVVKMNHPSFFYTKTWEGELVYYLLNEEPNSYQITVEISAPKENPEFRKIQLFMNGDKFNKYPIGFDVFRYMDDPLAFLAEIDLDKEMKPGWVHFGNDSELFVIIDIEPIFNRVWCSKAAKLSPIPANALNPEFKVQCGKGMKSKKNTCVVNNFGWKFWTIIAASIVGTITIIVLIVVLIKKIC</sequence>
<evidence type="ECO:0000256" key="1">
    <source>
        <dbReference type="SAM" id="Phobius"/>
    </source>
</evidence>
<reference evidence="2 3" key="1">
    <citation type="submission" date="2024-04" db="EMBL/GenBank/DDBJ databases">
        <title>Tritrichomonas musculus Genome.</title>
        <authorList>
            <person name="Alves-Ferreira E."/>
            <person name="Grigg M."/>
            <person name="Lorenzi H."/>
            <person name="Galac M."/>
        </authorList>
    </citation>
    <scope>NUCLEOTIDE SEQUENCE [LARGE SCALE GENOMIC DNA]</scope>
    <source>
        <strain evidence="2 3">EAF2021</strain>
    </source>
</reference>
<name>A0ABR2HCB7_9EUKA</name>
<evidence type="ECO:0000313" key="2">
    <source>
        <dbReference type="EMBL" id="KAK8843218.1"/>
    </source>
</evidence>
<comment type="caution">
    <text evidence="2">The sequence shown here is derived from an EMBL/GenBank/DDBJ whole genome shotgun (WGS) entry which is preliminary data.</text>
</comment>
<keyword evidence="1" id="KW-0472">Membrane</keyword>
<protein>
    <submittedName>
        <fullName evidence="2">Uncharacterized protein</fullName>
    </submittedName>
</protein>
<dbReference type="EMBL" id="JAPFFF010000035">
    <property type="protein sequence ID" value="KAK8843218.1"/>
    <property type="molecule type" value="Genomic_DNA"/>
</dbReference>
<proteinExistence type="predicted"/>
<evidence type="ECO:0000313" key="3">
    <source>
        <dbReference type="Proteomes" id="UP001470230"/>
    </source>
</evidence>
<gene>
    <name evidence="2" type="ORF">M9Y10_025069</name>
</gene>
<accession>A0ABR2HCB7</accession>
<organism evidence="2 3">
    <name type="scientific">Tritrichomonas musculus</name>
    <dbReference type="NCBI Taxonomy" id="1915356"/>
    <lineage>
        <taxon>Eukaryota</taxon>
        <taxon>Metamonada</taxon>
        <taxon>Parabasalia</taxon>
        <taxon>Tritrichomonadida</taxon>
        <taxon>Tritrichomonadidae</taxon>
        <taxon>Tritrichomonas</taxon>
    </lineage>
</organism>
<dbReference type="Proteomes" id="UP001470230">
    <property type="component" value="Unassembled WGS sequence"/>
</dbReference>
<feature type="transmembrane region" description="Helical" evidence="1">
    <location>
        <begin position="1222"/>
        <end position="1246"/>
    </location>
</feature>